<evidence type="ECO:0000256" key="14">
    <source>
        <dbReference type="PROSITE-ProRule" id="PRU10052"/>
    </source>
</evidence>
<keyword evidence="8" id="KW-0865">Zymogen</keyword>
<feature type="active site" evidence="14">
    <location>
        <position position="223"/>
    </location>
</feature>
<sequence length="360" mass="37449">MRDSLIIGALASFSFGKGMVIERSNSSCTFTDADSAISEKGGCTEIVLKDIEVPAGTTLDMTGLQDGTHVTFEGTTTFGYKEWEGPLISFSGNSIVIEGASGHSIECEGNRWWDSEGSNGGKTKPKFFYAHSLKNSQIKSLNVLNTPVQAFSINSATDLAIYDVTLDNSLGDSEGGHNTDAFDVGSSDGVYISGANVKNQDDCLAINSGTNITFTGGTCSGGHGLSIGSVGGRSDNTVKTVRILNSQVTDSDNGIRIKTVYGATGSVSDVQYDSITLSNIAKYGIVIEQDYENGSPTGTPTDGVPITDLTVNKVTGSVDSGATNIYILCAACSGWTWTNNDVTGGETSSKCTGLPSGVSC</sequence>
<evidence type="ECO:0000256" key="5">
    <source>
        <dbReference type="ARBA" id="ARBA00022729"/>
    </source>
</evidence>
<evidence type="ECO:0000256" key="13">
    <source>
        <dbReference type="ARBA" id="ARBA00083621"/>
    </source>
</evidence>
<dbReference type="InterPro" id="IPR012334">
    <property type="entry name" value="Pectin_lyas_fold"/>
</dbReference>
<dbReference type="PANTHER" id="PTHR31884">
    <property type="entry name" value="POLYGALACTURONASE"/>
    <property type="match status" value="1"/>
</dbReference>
<name>A0A0B7KG26_BIOOC</name>
<comment type="subcellular location">
    <subcellularLocation>
        <location evidence="1">Secreted</location>
    </subcellularLocation>
</comment>
<gene>
    <name evidence="16" type="ORF">BN869_000009903_1</name>
</gene>
<protein>
    <recommendedName>
        <fullName evidence="3">endo-polygalacturonase</fullName>
        <ecNumber evidence="3">3.2.1.15</ecNumber>
    </recommendedName>
    <alternativeName>
        <fullName evidence="13">Pectinase</fullName>
    </alternativeName>
</protein>
<dbReference type="InterPro" id="IPR006626">
    <property type="entry name" value="PbH1"/>
</dbReference>
<dbReference type="InterPro" id="IPR011050">
    <property type="entry name" value="Pectin_lyase_fold/virulence"/>
</dbReference>
<dbReference type="AlphaFoldDB" id="A0A0B7KG26"/>
<dbReference type="PROSITE" id="PS00502">
    <property type="entry name" value="POLYGALACTURONASE"/>
    <property type="match status" value="1"/>
</dbReference>
<evidence type="ECO:0000256" key="15">
    <source>
        <dbReference type="RuleBase" id="RU361169"/>
    </source>
</evidence>
<keyword evidence="6" id="KW-0677">Repeat</keyword>
<evidence type="ECO:0000256" key="6">
    <source>
        <dbReference type="ARBA" id="ARBA00022737"/>
    </source>
</evidence>
<evidence type="ECO:0000256" key="8">
    <source>
        <dbReference type="ARBA" id="ARBA00023145"/>
    </source>
</evidence>
<evidence type="ECO:0000256" key="7">
    <source>
        <dbReference type="ARBA" id="ARBA00022801"/>
    </source>
</evidence>
<dbReference type="Pfam" id="PF00295">
    <property type="entry name" value="Glyco_hydro_28"/>
    <property type="match status" value="1"/>
</dbReference>
<keyword evidence="5" id="KW-0732">Signal</keyword>
<dbReference type="GO" id="GO:0004650">
    <property type="term" value="F:polygalacturonase activity"/>
    <property type="evidence" value="ECO:0007669"/>
    <property type="project" value="UniProtKB-EC"/>
</dbReference>
<dbReference type="GO" id="GO:0071555">
    <property type="term" value="P:cell wall organization"/>
    <property type="evidence" value="ECO:0007669"/>
    <property type="project" value="UniProtKB-KW"/>
</dbReference>
<keyword evidence="9" id="KW-1015">Disulfide bond</keyword>
<organism evidence="16">
    <name type="scientific">Bionectria ochroleuca</name>
    <name type="common">Gliocladium roseum</name>
    <dbReference type="NCBI Taxonomy" id="29856"/>
    <lineage>
        <taxon>Eukaryota</taxon>
        <taxon>Fungi</taxon>
        <taxon>Dikarya</taxon>
        <taxon>Ascomycota</taxon>
        <taxon>Pezizomycotina</taxon>
        <taxon>Sordariomycetes</taxon>
        <taxon>Hypocreomycetidae</taxon>
        <taxon>Hypocreales</taxon>
        <taxon>Bionectriaceae</taxon>
        <taxon>Clonostachys</taxon>
    </lineage>
</organism>
<dbReference type="Gene3D" id="2.160.20.10">
    <property type="entry name" value="Single-stranded right-handed beta-helix, Pectin lyase-like"/>
    <property type="match status" value="1"/>
</dbReference>
<accession>A0A0B7KG26</accession>
<evidence type="ECO:0000256" key="10">
    <source>
        <dbReference type="ARBA" id="ARBA00023295"/>
    </source>
</evidence>
<reference evidence="16" key="1">
    <citation type="submission" date="2015-01" db="EMBL/GenBank/DDBJ databases">
        <authorList>
            <person name="Durling Mikael"/>
        </authorList>
    </citation>
    <scope>NUCLEOTIDE SEQUENCE</scope>
</reference>
<dbReference type="GO" id="GO:0045490">
    <property type="term" value="P:pectin catabolic process"/>
    <property type="evidence" value="ECO:0007669"/>
    <property type="project" value="TreeGrafter"/>
</dbReference>
<keyword evidence="7 15" id="KW-0378">Hydrolase</keyword>
<dbReference type="FunFam" id="2.160.20.10:FF:000002">
    <property type="entry name" value="Endopolygalacturonase D"/>
    <property type="match status" value="1"/>
</dbReference>
<evidence type="ECO:0000256" key="2">
    <source>
        <dbReference type="ARBA" id="ARBA00008834"/>
    </source>
</evidence>
<dbReference type="PANTHER" id="PTHR31884:SF1">
    <property type="entry name" value="POLYGALACTURONASE"/>
    <property type="match status" value="1"/>
</dbReference>
<dbReference type="EMBL" id="CDPU01000038">
    <property type="protein sequence ID" value="CEO53845.1"/>
    <property type="molecule type" value="Genomic_DNA"/>
</dbReference>
<dbReference type="SMART" id="SM00710">
    <property type="entry name" value="PbH1"/>
    <property type="match status" value="5"/>
</dbReference>
<evidence type="ECO:0000256" key="1">
    <source>
        <dbReference type="ARBA" id="ARBA00004613"/>
    </source>
</evidence>
<dbReference type="EC" id="3.2.1.15" evidence="3"/>
<dbReference type="InterPro" id="IPR050434">
    <property type="entry name" value="Glycosyl_hydrlase_28"/>
</dbReference>
<dbReference type="InterPro" id="IPR000743">
    <property type="entry name" value="Glyco_hydro_28"/>
</dbReference>
<evidence type="ECO:0000256" key="12">
    <source>
        <dbReference type="ARBA" id="ARBA00034074"/>
    </source>
</evidence>
<comment type="similarity">
    <text evidence="2 15">Belongs to the glycosyl hydrolase 28 family.</text>
</comment>
<keyword evidence="4" id="KW-0964">Secreted</keyword>
<dbReference type="GO" id="GO:0005576">
    <property type="term" value="C:extracellular region"/>
    <property type="evidence" value="ECO:0007669"/>
    <property type="project" value="UniProtKB-SubCell"/>
</dbReference>
<evidence type="ECO:0000256" key="3">
    <source>
        <dbReference type="ARBA" id="ARBA00012736"/>
    </source>
</evidence>
<evidence type="ECO:0000256" key="4">
    <source>
        <dbReference type="ARBA" id="ARBA00022525"/>
    </source>
</evidence>
<evidence type="ECO:0000313" key="16">
    <source>
        <dbReference type="EMBL" id="CEO53845.1"/>
    </source>
</evidence>
<evidence type="ECO:0000256" key="9">
    <source>
        <dbReference type="ARBA" id="ARBA00023157"/>
    </source>
</evidence>
<evidence type="ECO:0000256" key="11">
    <source>
        <dbReference type="ARBA" id="ARBA00023316"/>
    </source>
</evidence>
<proteinExistence type="inferred from homology"/>
<keyword evidence="10 15" id="KW-0326">Glycosidase</keyword>
<dbReference type="SUPFAM" id="SSF51126">
    <property type="entry name" value="Pectin lyase-like"/>
    <property type="match status" value="1"/>
</dbReference>
<keyword evidence="11" id="KW-0961">Cell wall biogenesis/degradation</keyword>
<comment type="catalytic activity">
    <reaction evidence="12">
        <text>(1,4-alpha-D-galacturonosyl)n+m + H2O = (1,4-alpha-D-galacturonosyl)n + (1,4-alpha-D-galacturonosyl)m.</text>
        <dbReference type="EC" id="3.2.1.15"/>
    </reaction>
</comment>